<dbReference type="InterPro" id="IPR036915">
    <property type="entry name" value="Cyclin-like_sf"/>
</dbReference>
<dbReference type="PROSITE" id="PS00292">
    <property type="entry name" value="CYCLINS"/>
    <property type="match status" value="1"/>
</dbReference>
<dbReference type="InterPro" id="IPR004367">
    <property type="entry name" value="Cyclin_C-dom"/>
</dbReference>
<sequence length="281" mass="31683">MDSVSILEMSDVTNDSFASSDVMFVEDDDNVTSTSTYTDKSQSVIDENICERLVTLQQRERKHMVDPGYWTECQPLLSLQNRQEVVSWMIELCDRLELSHLTVSIAVNLLDRFLSKRKILASGLRAIAAGALLIAAKLNERAAYVPAIDFLSWSAGTEMNLVKASEGVILQELRWDVNALTAHAILPLIVELNFPHVNQKDELQQLVSLFLEISLLDIRFLSFSPSIIAYSCLRTVNSVKFFNESVDSLAPDQQTQELVNLCSQLMQECFRAIFSEDALER</sequence>
<dbReference type="Gene3D" id="1.10.472.10">
    <property type="entry name" value="Cyclin-like"/>
    <property type="match status" value="2"/>
</dbReference>
<evidence type="ECO:0000256" key="4">
    <source>
        <dbReference type="RuleBase" id="RU000383"/>
    </source>
</evidence>
<evidence type="ECO:0000256" key="3">
    <source>
        <dbReference type="ARBA" id="ARBA00023306"/>
    </source>
</evidence>
<proteinExistence type="inferred from homology"/>
<dbReference type="AlphaFoldDB" id="A0A7S0ZAJ6"/>
<keyword evidence="3" id="KW-0131">Cell cycle</keyword>
<evidence type="ECO:0000256" key="1">
    <source>
        <dbReference type="ARBA" id="ARBA00022618"/>
    </source>
</evidence>
<organism evidence="6">
    <name type="scientific">Timspurckia oligopyrenoides</name>
    <dbReference type="NCBI Taxonomy" id="708627"/>
    <lineage>
        <taxon>Eukaryota</taxon>
        <taxon>Rhodophyta</taxon>
        <taxon>Bangiophyceae</taxon>
        <taxon>Porphyridiales</taxon>
        <taxon>Porphyridiaceae</taxon>
        <taxon>Timspurckia</taxon>
    </lineage>
</organism>
<gene>
    <name evidence="6" type="ORF">TOLI1172_LOCUS162</name>
</gene>
<dbReference type="SUPFAM" id="SSF47954">
    <property type="entry name" value="Cyclin-like"/>
    <property type="match status" value="2"/>
</dbReference>
<dbReference type="InterPro" id="IPR013763">
    <property type="entry name" value="Cyclin-like_dom"/>
</dbReference>
<keyword evidence="1" id="KW-0132">Cell division</keyword>
<reference evidence="6" key="1">
    <citation type="submission" date="2021-01" db="EMBL/GenBank/DDBJ databases">
        <authorList>
            <person name="Corre E."/>
            <person name="Pelletier E."/>
            <person name="Niang G."/>
            <person name="Scheremetjew M."/>
            <person name="Finn R."/>
            <person name="Kale V."/>
            <person name="Holt S."/>
            <person name="Cochrane G."/>
            <person name="Meng A."/>
            <person name="Brown T."/>
            <person name="Cohen L."/>
        </authorList>
    </citation>
    <scope>NUCLEOTIDE SEQUENCE</scope>
    <source>
        <strain evidence="6">CCMP3278</strain>
    </source>
</reference>
<dbReference type="PANTHER" id="PTHR10177">
    <property type="entry name" value="CYCLINS"/>
    <property type="match status" value="1"/>
</dbReference>
<dbReference type="InterPro" id="IPR048258">
    <property type="entry name" value="Cyclins_cyclin-box"/>
</dbReference>
<evidence type="ECO:0000313" key="6">
    <source>
        <dbReference type="EMBL" id="CAD8815774.1"/>
    </source>
</evidence>
<dbReference type="InterPro" id="IPR006671">
    <property type="entry name" value="Cyclin_N"/>
</dbReference>
<dbReference type="Pfam" id="PF02984">
    <property type="entry name" value="Cyclin_C"/>
    <property type="match status" value="1"/>
</dbReference>
<dbReference type="InterPro" id="IPR039361">
    <property type="entry name" value="Cyclin"/>
</dbReference>
<feature type="domain" description="Cyclin-like" evidence="5">
    <location>
        <begin position="87"/>
        <end position="171"/>
    </location>
</feature>
<evidence type="ECO:0000259" key="5">
    <source>
        <dbReference type="SMART" id="SM00385"/>
    </source>
</evidence>
<dbReference type="Pfam" id="PF00134">
    <property type="entry name" value="Cyclin_N"/>
    <property type="match status" value="1"/>
</dbReference>
<name>A0A7S0ZAJ6_9RHOD</name>
<protein>
    <recommendedName>
        <fullName evidence="5">Cyclin-like domain-containing protein</fullName>
    </recommendedName>
</protein>
<comment type="similarity">
    <text evidence="4">Belongs to the cyclin family.</text>
</comment>
<dbReference type="EMBL" id="HBFP01000219">
    <property type="protein sequence ID" value="CAD8815774.1"/>
    <property type="molecule type" value="Transcribed_RNA"/>
</dbReference>
<dbReference type="GO" id="GO:0051301">
    <property type="term" value="P:cell division"/>
    <property type="evidence" value="ECO:0007669"/>
    <property type="project" value="UniProtKB-KW"/>
</dbReference>
<accession>A0A7S0ZAJ6</accession>
<dbReference type="SMART" id="SM00385">
    <property type="entry name" value="CYCLIN"/>
    <property type="match status" value="1"/>
</dbReference>
<keyword evidence="2 4" id="KW-0195">Cyclin</keyword>
<evidence type="ECO:0000256" key="2">
    <source>
        <dbReference type="ARBA" id="ARBA00023127"/>
    </source>
</evidence>